<dbReference type="GO" id="GO:0016485">
    <property type="term" value="P:protein processing"/>
    <property type="evidence" value="ECO:0007669"/>
    <property type="project" value="TreeGrafter"/>
</dbReference>
<dbReference type="CDD" id="cd11308">
    <property type="entry name" value="Peptidase_M14NE-CP-C_like"/>
    <property type="match status" value="2"/>
</dbReference>
<dbReference type="Pfam" id="PF13620">
    <property type="entry name" value="CarboxypepD_reg"/>
    <property type="match status" value="3"/>
</dbReference>
<dbReference type="InterPro" id="IPR057246">
    <property type="entry name" value="CARBOXYPEPT_ZN_1"/>
</dbReference>
<evidence type="ECO:0000256" key="8">
    <source>
        <dbReference type="ARBA" id="ARBA00023180"/>
    </source>
</evidence>
<keyword evidence="11" id="KW-0472">Membrane</keyword>
<comment type="caution">
    <text evidence="14">The sequence shown here is derived from an EMBL/GenBank/DDBJ whole genome shotgun (WGS) entry which is preliminary data.</text>
</comment>
<dbReference type="CDD" id="cd03858">
    <property type="entry name" value="M14_CP_N-E_like"/>
    <property type="match status" value="1"/>
</dbReference>
<dbReference type="Proteomes" id="UP001152888">
    <property type="component" value="Unassembled WGS sequence"/>
</dbReference>
<dbReference type="Gene3D" id="2.60.40.1120">
    <property type="entry name" value="Carboxypeptidase-like, regulatory domain"/>
    <property type="match status" value="4"/>
</dbReference>
<protein>
    <recommendedName>
        <fullName evidence="13">Peptidase M14 domain-containing protein</fullName>
    </recommendedName>
</protein>
<gene>
    <name evidence="14" type="ORF">ACAOBT_LOCUS7990</name>
</gene>
<dbReference type="GO" id="GO:0006518">
    <property type="term" value="P:peptide metabolic process"/>
    <property type="evidence" value="ECO:0007669"/>
    <property type="project" value="TreeGrafter"/>
</dbReference>
<dbReference type="CDD" id="cd03868">
    <property type="entry name" value="M14_CPD_I"/>
    <property type="match status" value="1"/>
</dbReference>
<reference evidence="14" key="1">
    <citation type="submission" date="2022-03" db="EMBL/GenBank/DDBJ databases">
        <authorList>
            <person name="Sayadi A."/>
        </authorList>
    </citation>
    <scope>NUCLEOTIDE SEQUENCE</scope>
</reference>
<evidence type="ECO:0000313" key="15">
    <source>
        <dbReference type="Proteomes" id="UP001152888"/>
    </source>
</evidence>
<dbReference type="PROSITE" id="PS52035">
    <property type="entry name" value="PEPTIDASE_M14"/>
    <property type="match status" value="2"/>
</dbReference>
<keyword evidence="6" id="KW-0378">Hydrolase</keyword>
<dbReference type="FunFam" id="2.60.40.1120:FF:000016">
    <property type="entry name" value="carboxypeptidase D isoform X2"/>
    <property type="match status" value="1"/>
</dbReference>
<keyword evidence="7" id="KW-0862">Zinc</keyword>
<keyword evidence="3" id="KW-0121">Carboxypeptidase</keyword>
<evidence type="ECO:0000256" key="5">
    <source>
        <dbReference type="ARBA" id="ARBA00022723"/>
    </source>
</evidence>
<comment type="similarity">
    <text evidence="2 9">Belongs to the peptidase M14 family.</text>
</comment>
<evidence type="ECO:0000256" key="9">
    <source>
        <dbReference type="PROSITE-ProRule" id="PRU01379"/>
    </source>
</evidence>
<feature type="chain" id="PRO_5040142554" description="Peptidase M14 domain-containing protein" evidence="12">
    <location>
        <begin position="21"/>
        <end position="1410"/>
    </location>
</feature>
<dbReference type="PANTHER" id="PTHR11532">
    <property type="entry name" value="PROTEASE M14 CARBOXYPEPTIDASE"/>
    <property type="match status" value="1"/>
</dbReference>
<dbReference type="GO" id="GO:0005615">
    <property type="term" value="C:extracellular space"/>
    <property type="evidence" value="ECO:0007669"/>
    <property type="project" value="TreeGrafter"/>
</dbReference>
<sequence>MYLLPIIPLCVIFCVGTTLSTPVPEYEKFLENPRYLNYDELTNLFRKLETENTGLVKLHTIGRSVKNRELWALEINSNVNNRTLLTPMFKYVANMHGDEAIGRQLMVYLAEYLIYNYGKVERVTRLMNTTDIFLMPSMNPDGFENSEEGQCESKDRYVGRENENHVDLNRDFPDQFEPQRAGTLLSGRQPETIALMTWIISRPFVLSGNLHGGAVVASYPFDDTSAHRTCCVESRSPDHDLFKKLALTYAENHQLMKKGDACSNENFDKGITNGAYWYEVKGGMQDFNYIHSNCFEVTFELSCCKFPFAKELPQEWKNNKEALLSFMEAVHWGVKGLVRTEGGDAVLDGDVVVVGLGHNVTTSNRGEYWRMLLPGKYEMYAVAYGFLPSERVTVVVEEGKTTIQNFTLKHEPVEQGNFKDLRSVDTDPFDEYGFVIHDNSIFKHHNYDELTRYLQFYHTMYPNITKLHSIGKSVQGRELWVFVISNTPNEHVAGKPEFKYIGNMHGNEVVGREMLLYLIKYLCERYGIDERITKLLNTTRIHLLPSMNPDGYEISKEGDASSLIGRNNVNGYDLNRNFPDQYWTNKYNEIIQPETQAVMDWTLSEPFVLSTNLHNGALVANYPFDDTASGSTIENLSPDDRVFKYLAHTYSNAHRTMHDGVPCPMFPKEHFQGGITNGAKWYSVTGGMQDWNYLVAGCMALTIEIGCYKYPYAKDLPLYWMDNKEALVTFIEQVHRGVSGFVVSTIGRPIQNAEIIVEGINHVVRTAKYGDYWRILLPGNYNITVAARGYESYTSNVTIPESGYVQYNVTLMKDDPLHWASAYDFGIGENQYHPKYHTNQDIYSKMAYLENKYPNAASFKSGEDYISMAVHSLIITDQHVVDDDKKFHIGVIGNLFATQPIGREIGIYLARHLLEGYHIGDFKIMKILKNTVVHVIPVIDKAFEQIWGDYEKEALGNVKPDKYLCNNISSDFKQVGEQLVTSRVSNHQDTKSVANALKHLLLEQKFDFILNIEGGSSGVLCPNTKDQIQLYKKIAEQYLSVLKYPPVCSGPAKGTDELLTEYLYREYNAPMLTAKVSCCEYPAIGNIPFIWRDNLDAIMKVISTTLTGVEGVIQNVLGEPMLNATISVTGMELQFDVTKRLAHFKILLLPGQYVLEIACHNYQPETLHVEVEEEKVLSLKVILKRGEEEVYGGTVVHPTNEQESVTDGSLREPFKGSVKTGIKGYIKDYSDHPVPNAKVTILENNYTTFSDSNGKYGIPVVPGKYTLEVTASAYHKNVKLVDVNAVHTSTFPKVVIVKLKRDQNYFGVPRLPFVLLTGFICASIFGLGIFCYVACKRKRAKYDPLSQYTFYEDFKDLDETKENELFRTPLQKKPLIRPYYDDDEEDENIDYPEDAASSSSDEEIVLLKSN</sequence>
<dbReference type="OrthoDB" id="10249045at2759"/>
<keyword evidence="4" id="KW-0645">Protease</keyword>
<evidence type="ECO:0000256" key="7">
    <source>
        <dbReference type="ARBA" id="ARBA00022833"/>
    </source>
</evidence>
<dbReference type="InterPro" id="IPR057247">
    <property type="entry name" value="CARBOXYPEPT_ZN_2"/>
</dbReference>
<comment type="cofactor">
    <cofactor evidence="1">
        <name>Zn(2+)</name>
        <dbReference type="ChEBI" id="CHEBI:29105"/>
    </cofactor>
</comment>
<feature type="transmembrane region" description="Helical" evidence="11">
    <location>
        <begin position="1313"/>
        <end position="1335"/>
    </location>
</feature>
<dbReference type="GO" id="GO:0008270">
    <property type="term" value="F:zinc ion binding"/>
    <property type="evidence" value="ECO:0007669"/>
    <property type="project" value="InterPro"/>
</dbReference>
<evidence type="ECO:0000259" key="13">
    <source>
        <dbReference type="PROSITE" id="PS52035"/>
    </source>
</evidence>
<dbReference type="EMBL" id="CAKOFQ010006755">
    <property type="protein sequence ID" value="CAH1968662.1"/>
    <property type="molecule type" value="Genomic_DNA"/>
</dbReference>
<dbReference type="Pfam" id="PF00246">
    <property type="entry name" value="Peptidase_M14"/>
    <property type="match status" value="3"/>
</dbReference>
<dbReference type="FunFam" id="3.40.630.10:FF:000020">
    <property type="entry name" value="Carboxypeptidase D"/>
    <property type="match status" value="2"/>
</dbReference>
<keyword evidence="12" id="KW-0732">Signal</keyword>
<accession>A0A9P0K9H9</accession>
<dbReference type="PANTHER" id="PTHR11532:SF62">
    <property type="entry name" value="CARBOXYPEPTIDASE D"/>
    <property type="match status" value="1"/>
</dbReference>
<evidence type="ECO:0000256" key="11">
    <source>
        <dbReference type="SAM" id="Phobius"/>
    </source>
</evidence>
<proteinExistence type="inferred from homology"/>
<keyword evidence="11" id="KW-1133">Transmembrane helix</keyword>
<dbReference type="SMART" id="SM00631">
    <property type="entry name" value="Zn_pept"/>
    <property type="match status" value="2"/>
</dbReference>
<organism evidence="14 15">
    <name type="scientific">Acanthoscelides obtectus</name>
    <name type="common">Bean weevil</name>
    <name type="synonym">Bruchus obtectus</name>
    <dbReference type="NCBI Taxonomy" id="200917"/>
    <lineage>
        <taxon>Eukaryota</taxon>
        <taxon>Metazoa</taxon>
        <taxon>Ecdysozoa</taxon>
        <taxon>Arthropoda</taxon>
        <taxon>Hexapoda</taxon>
        <taxon>Insecta</taxon>
        <taxon>Pterygota</taxon>
        <taxon>Neoptera</taxon>
        <taxon>Endopterygota</taxon>
        <taxon>Coleoptera</taxon>
        <taxon>Polyphaga</taxon>
        <taxon>Cucujiformia</taxon>
        <taxon>Chrysomeloidea</taxon>
        <taxon>Chrysomelidae</taxon>
        <taxon>Bruchinae</taxon>
        <taxon>Bruchini</taxon>
        <taxon>Acanthoscelides</taxon>
    </lineage>
</organism>
<dbReference type="SUPFAM" id="SSF53187">
    <property type="entry name" value="Zn-dependent exopeptidases"/>
    <property type="match status" value="3"/>
</dbReference>
<evidence type="ECO:0000256" key="10">
    <source>
        <dbReference type="SAM" id="MobiDB-lite"/>
    </source>
</evidence>
<evidence type="ECO:0000256" key="4">
    <source>
        <dbReference type="ARBA" id="ARBA00022670"/>
    </source>
</evidence>
<feature type="compositionally biased region" description="Acidic residues" evidence="10">
    <location>
        <begin position="1381"/>
        <end position="1393"/>
    </location>
</feature>
<evidence type="ECO:0000256" key="1">
    <source>
        <dbReference type="ARBA" id="ARBA00001947"/>
    </source>
</evidence>
<feature type="signal peptide" evidence="12">
    <location>
        <begin position="1"/>
        <end position="20"/>
    </location>
</feature>
<keyword evidence="11" id="KW-0812">Transmembrane</keyword>
<dbReference type="Gene3D" id="3.40.630.10">
    <property type="entry name" value="Zn peptidases"/>
    <property type="match status" value="3"/>
</dbReference>
<keyword evidence="15" id="KW-1185">Reference proteome</keyword>
<feature type="region of interest" description="Disordered" evidence="10">
    <location>
        <begin position="1376"/>
        <end position="1410"/>
    </location>
</feature>
<evidence type="ECO:0000313" key="14">
    <source>
        <dbReference type="EMBL" id="CAH1968662.1"/>
    </source>
</evidence>
<evidence type="ECO:0000256" key="3">
    <source>
        <dbReference type="ARBA" id="ARBA00022645"/>
    </source>
</evidence>
<feature type="domain" description="Peptidase M14" evidence="13">
    <location>
        <begin position="34"/>
        <end position="330"/>
    </location>
</feature>
<evidence type="ECO:0000256" key="2">
    <source>
        <dbReference type="ARBA" id="ARBA00005988"/>
    </source>
</evidence>
<dbReference type="PRINTS" id="PR00765">
    <property type="entry name" value="CRBOXYPTASEA"/>
</dbReference>
<feature type="domain" description="Peptidase M14" evidence="13">
    <location>
        <begin position="443"/>
        <end position="734"/>
    </location>
</feature>
<dbReference type="SUPFAM" id="SSF49464">
    <property type="entry name" value="Carboxypeptidase regulatory domain-like"/>
    <property type="match status" value="4"/>
</dbReference>
<keyword evidence="8" id="KW-0325">Glycoprotein</keyword>
<dbReference type="InterPro" id="IPR050753">
    <property type="entry name" value="Peptidase_M14_domain"/>
</dbReference>
<dbReference type="InterPro" id="IPR000834">
    <property type="entry name" value="Peptidase_M14"/>
</dbReference>
<dbReference type="InterPro" id="IPR008969">
    <property type="entry name" value="CarboxyPept-like_regulatory"/>
</dbReference>
<dbReference type="PROSITE" id="PS00133">
    <property type="entry name" value="CARBOXYPEPT_ZN_2"/>
    <property type="match status" value="1"/>
</dbReference>
<name>A0A9P0K9H9_ACAOB</name>
<feature type="active site" description="Proton donor/acceptor" evidence="9">
    <location>
        <position position="300"/>
    </location>
</feature>
<dbReference type="PROSITE" id="PS00132">
    <property type="entry name" value="CARBOXYPEPT_ZN_1"/>
    <property type="match status" value="2"/>
</dbReference>
<evidence type="ECO:0000256" key="12">
    <source>
        <dbReference type="SAM" id="SignalP"/>
    </source>
</evidence>
<evidence type="ECO:0000256" key="6">
    <source>
        <dbReference type="ARBA" id="ARBA00022801"/>
    </source>
</evidence>
<keyword evidence="5" id="KW-0479">Metal-binding</keyword>
<feature type="active site" description="Proton donor/acceptor" evidence="9">
    <location>
        <position position="704"/>
    </location>
</feature>
<dbReference type="GO" id="GO:0004181">
    <property type="term" value="F:metallocarboxypeptidase activity"/>
    <property type="evidence" value="ECO:0007669"/>
    <property type="project" value="InterPro"/>
</dbReference>